<sequence length="197" mass="22005">MISREAALKIIEEHVENKNIIKHMIALEAVMGEVYRELKKKGKDEKSLGGTEAEYQMAGLLHDGDYCDEVPPEKQGIQITEWVKDLGFELPDNVSHAMAAHNWHNTGIKPLNLMDWTIFCADSLTGLIVAACLVLPSKKLVDLKVESVLKRFKEPSFAKGTRREEIALGEEKLGIPLNEFVKISLSAMQGIHEELGL</sequence>
<dbReference type="AlphaFoldDB" id="A0A1F7X2Y3"/>
<accession>A0A1F7X2Y3</accession>
<evidence type="ECO:0000313" key="2">
    <source>
        <dbReference type="Proteomes" id="UP000176939"/>
    </source>
</evidence>
<dbReference type="PANTHER" id="PTHR38659">
    <property type="entry name" value="METAL-DEPENDENT PHOSPHOHYDROLASE"/>
    <property type="match status" value="1"/>
</dbReference>
<dbReference type="SUPFAM" id="SSF109604">
    <property type="entry name" value="HD-domain/PDEase-like"/>
    <property type="match status" value="1"/>
</dbReference>
<name>A0A1F7X2Y3_9BACT</name>
<dbReference type="EMBL" id="MGFQ01000037">
    <property type="protein sequence ID" value="OGM08738.1"/>
    <property type="molecule type" value="Genomic_DNA"/>
</dbReference>
<protein>
    <recommendedName>
        <fullName evidence="3">Phosphohydrolase</fullName>
    </recommendedName>
</protein>
<organism evidence="1 2">
    <name type="scientific">Candidatus Woesebacteria bacterium RBG_13_36_22</name>
    <dbReference type="NCBI Taxonomy" id="1802478"/>
    <lineage>
        <taxon>Bacteria</taxon>
        <taxon>Candidatus Woeseibacteriota</taxon>
    </lineage>
</organism>
<comment type="caution">
    <text evidence="1">The sequence shown here is derived from an EMBL/GenBank/DDBJ whole genome shotgun (WGS) entry which is preliminary data.</text>
</comment>
<gene>
    <name evidence="1" type="ORF">A2Z67_00565</name>
</gene>
<evidence type="ECO:0008006" key="3">
    <source>
        <dbReference type="Google" id="ProtNLM"/>
    </source>
</evidence>
<reference evidence="1 2" key="1">
    <citation type="journal article" date="2016" name="Nat. Commun.">
        <title>Thousands of microbial genomes shed light on interconnected biogeochemical processes in an aquifer system.</title>
        <authorList>
            <person name="Anantharaman K."/>
            <person name="Brown C.T."/>
            <person name="Hug L.A."/>
            <person name="Sharon I."/>
            <person name="Castelle C.J."/>
            <person name="Probst A.J."/>
            <person name="Thomas B.C."/>
            <person name="Singh A."/>
            <person name="Wilkins M.J."/>
            <person name="Karaoz U."/>
            <person name="Brodie E.L."/>
            <person name="Williams K.H."/>
            <person name="Hubbard S.S."/>
            <person name="Banfield J.F."/>
        </authorList>
    </citation>
    <scope>NUCLEOTIDE SEQUENCE [LARGE SCALE GENOMIC DNA]</scope>
</reference>
<dbReference type="Proteomes" id="UP000176939">
    <property type="component" value="Unassembled WGS sequence"/>
</dbReference>
<dbReference type="PANTHER" id="PTHR38659:SF1">
    <property type="entry name" value="METAL DEPENDENT PHOSPHOHYDROLASE"/>
    <property type="match status" value="1"/>
</dbReference>
<proteinExistence type="predicted"/>
<evidence type="ECO:0000313" key="1">
    <source>
        <dbReference type="EMBL" id="OGM08738.1"/>
    </source>
</evidence>